<dbReference type="PANTHER" id="PTHR21008">
    <property type="entry name" value="S-ADENOSYLMETHIONINE SENSOR UPSTREAM OF MTORC1-RELATED"/>
    <property type="match status" value="1"/>
</dbReference>
<dbReference type="HAMAP" id="MF_03044">
    <property type="entry name" value="BMT2"/>
    <property type="match status" value="1"/>
</dbReference>
<gene>
    <name evidence="5" type="ORF">Egran_00094</name>
</gene>
<name>A0A232M703_9EURO</name>
<comment type="function">
    <text evidence="4">S-adenosyl-L-methionine-dependent methyltransferase that specifically methylates the N(1) position of an adenine present in helix 65 in 25S rRNA.</text>
</comment>
<dbReference type="GO" id="GO:0005730">
    <property type="term" value="C:nucleolus"/>
    <property type="evidence" value="ECO:0007669"/>
    <property type="project" value="UniProtKB-SubCell"/>
</dbReference>
<evidence type="ECO:0000256" key="3">
    <source>
        <dbReference type="ARBA" id="ARBA00022691"/>
    </source>
</evidence>
<keyword evidence="4" id="KW-0539">Nucleus</keyword>
<dbReference type="InterPro" id="IPR021867">
    <property type="entry name" value="Bmt2/SAMTOR"/>
</dbReference>
<dbReference type="EC" id="2.1.1.-" evidence="4"/>
<evidence type="ECO:0000256" key="2">
    <source>
        <dbReference type="ARBA" id="ARBA00022679"/>
    </source>
</evidence>
<keyword evidence="3 4" id="KW-0949">S-adenosyl-L-methionine</keyword>
<dbReference type="GO" id="GO:0016433">
    <property type="term" value="F:rRNA (adenine) methyltransferase activity"/>
    <property type="evidence" value="ECO:0007669"/>
    <property type="project" value="UniProtKB-UniRule"/>
</dbReference>
<keyword evidence="6" id="KW-1185">Reference proteome</keyword>
<dbReference type="PANTHER" id="PTHR21008:SF1">
    <property type="entry name" value="25S RRNA (ADENINE(2142)-N(1))-METHYLTRANSFERASE"/>
    <property type="match status" value="1"/>
</dbReference>
<evidence type="ECO:0000313" key="5">
    <source>
        <dbReference type="EMBL" id="OXV12143.1"/>
    </source>
</evidence>
<evidence type="ECO:0000313" key="6">
    <source>
        <dbReference type="Proteomes" id="UP000243515"/>
    </source>
</evidence>
<comment type="caution">
    <text evidence="5">The sequence shown here is derived from an EMBL/GenBank/DDBJ whole genome shotgun (WGS) entry which is preliminary data.</text>
</comment>
<feature type="binding site" evidence="4">
    <location>
        <position position="139"/>
    </location>
    <ligand>
        <name>S-adenosyl-L-methionine</name>
        <dbReference type="ChEBI" id="CHEBI:59789"/>
    </ligand>
</feature>
<evidence type="ECO:0000256" key="4">
    <source>
        <dbReference type="HAMAP-Rule" id="MF_03044"/>
    </source>
</evidence>
<dbReference type="EMBL" id="NPHW01002107">
    <property type="protein sequence ID" value="OXV12143.1"/>
    <property type="molecule type" value="Genomic_DNA"/>
</dbReference>
<comment type="subcellular location">
    <subcellularLocation>
        <location evidence="4">Nucleus</location>
        <location evidence="4">Nucleolus</location>
    </subcellularLocation>
</comment>
<keyword evidence="1 4" id="KW-0489">Methyltransferase</keyword>
<dbReference type="AlphaFoldDB" id="A0A232M703"/>
<dbReference type="OrthoDB" id="5954793at2759"/>
<reference evidence="5 6" key="1">
    <citation type="journal article" date="2015" name="Environ. Microbiol.">
        <title>Metagenome sequence of Elaphomyces granulatus from sporocarp tissue reveals Ascomycota ectomycorrhizal fingerprints of genome expansion and a Proteobacteria-rich microbiome.</title>
        <authorList>
            <person name="Quandt C.A."/>
            <person name="Kohler A."/>
            <person name="Hesse C.N."/>
            <person name="Sharpton T.J."/>
            <person name="Martin F."/>
            <person name="Spatafora J.W."/>
        </authorList>
    </citation>
    <scope>NUCLEOTIDE SEQUENCE [LARGE SCALE GENOMIC DNA]</scope>
    <source>
        <strain evidence="5 6">OSC145934</strain>
    </source>
</reference>
<keyword evidence="2 4" id="KW-0808">Transferase</keyword>
<dbReference type="Proteomes" id="UP000243515">
    <property type="component" value="Unassembled WGS sequence"/>
</dbReference>
<comment type="similarity">
    <text evidence="4">Belongs to the BMT2 family.</text>
</comment>
<organism evidence="5 6">
    <name type="scientific">Elaphomyces granulatus</name>
    <dbReference type="NCBI Taxonomy" id="519963"/>
    <lineage>
        <taxon>Eukaryota</taxon>
        <taxon>Fungi</taxon>
        <taxon>Dikarya</taxon>
        <taxon>Ascomycota</taxon>
        <taxon>Pezizomycotina</taxon>
        <taxon>Eurotiomycetes</taxon>
        <taxon>Eurotiomycetidae</taxon>
        <taxon>Eurotiales</taxon>
        <taxon>Elaphomycetaceae</taxon>
        <taxon>Elaphomyces</taxon>
    </lineage>
</organism>
<dbReference type="Pfam" id="PF11968">
    <property type="entry name" value="Bmt2"/>
    <property type="match status" value="1"/>
</dbReference>
<feature type="binding site" evidence="4">
    <location>
        <position position="119"/>
    </location>
    <ligand>
        <name>S-adenosyl-L-methionine</name>
        <dbReference type="ChEBI" id="CHEBI:59789"/>
    </ligand>
</feature>
<proteinExistence type="inferred from homology"/>
<evidence type="ECO:0000256" key="1">
    <source>
        <dbReference type="ARBA" id="ARBA00022603"/>
    </source>
</evidence>
<protein>
    <recommendedName>
        <fullName evidence="4">25S rRNA adenine-N(1) methyltransferase</fullName>
        <ecNumber evidence="4">2.1.1.-</ecNumber>
    </recommendedName>
</protein>
<sequence>MTVKKNRKRLALLSHGRPPTVNATSKRLSSTATRNLIRSHHRLLKAREKAVNDCDDDLVKSIEARIKENGGLESYQLASKAGQSLERGGDSSRVLVDWMSSTLSQLKRSSFKLRVLEVGALSTQNACSRNRIMDVTKIDLHSQESGILQQDFMERPMPTTDDERFHLISLSLVLNYVPTAAGRGDMLKRCGAFLTKTLLPGCPLSNFTPCLFLVLPTACINNSRYLTEKQLQEVMASIGFNLLKSKETSKLIYQLWEFNNHGQNNHKRYSKALLNPGAARNNFAVVIND</sequence>
<accession>A0A232M703</accession>